<keyword evidence="4" id="KW-1185">Reference proteome</keyword>
<evidence type="ECO:0000256" key="1">
    <source>
        <dbReference type="SAM" id="MobiDB-lite"/>
    </source>
</evidence>
<evidence type="ECO:0000313" key="3">
    <source>
        <dbReference type="EMBL" id="CCE66066.1"/>
    </source>
</evidence>
<dbReference type="RefSeq" id="XP_003688500.1">
    <property type="nucleotide sequence ID" value="XM_003688452.1"/>
</dbReference>
<proteinExistence type="predicted"/>
<dbReference type="InterPro" id="IPR019327">
    <property type="entry name" value="WKF"/>
</dbReference>
<accession>G8C1N8</accession>
<feature type="domain" description="WKF" evidence="2">
    <location>
        <begin position="95"/>
        <end position="188"/>
    </location>
</feature>
<dbReference type="Pfam" id="PF10180">
    <property type="entry name" value="WKF"/>
    <property type="match status" value="1"/>
</dbReference>
<name>G8C1N8_TETPH</name>
<dbReference type="EMBL" id="HE612870">
    <property type="protein sequence ID" value="CCE66066.1"/>
    <property type="molecule type" value="Genomic_DNA"/>
</dbReference>
<sequence>MSNLHIPAWKRINIVKDAQKAEGIDVNEDPLNVTTHLSTGSLTKRQKKQIINKTLSKGKENKVSKNTKDSQRNKIKVKKSERDSKPRILRDQVKYLIEFYLGKINDELPEPVKKLDFVSANLSIFNKKTDDDGGVIEVWKFSKQKQNWLLKHFFNIELIPVELNQLLFDYFELLNGFSKKQLVEECQKKIISWNDFIDEQEIQMAKLVEGDATEEEKKDADGSEDKTKNTTPSVDSEKPTETKLVLPPNKDEVRRARKMLETWLTVMKKKPEDHNREELDAFESVMNLKSFD</sequence>
<dbReference type="eggNOG" id="KOG4829">
    <property type="taxonomic scope" value="Eukaryota"/>
</dbReference>
<dbReference type="HOGENOM" id="CLU_086740_0_0_1"/>
<protein>
    <recommendedName>
        <fullName evidence="2">WKF domain-containing protein</fullName>
    </recommendedName>
</protein>
<dbReference type="GeneID" id="11530724"/>
<dbReference type="AlphaFoldDB" id="G8C1N8"/>
<reference evidence="3 4" key="1">
    <citation type="journal article" date="2011" name="Proc. Natl. Acad. Sci. U.S.A.">
        <title>Evolutionary erosion of yeast sex chromosomes by mating-type switching accidents.</title>
        <authorList>
            <person name="Gordon J.L."/>
            <person name="Armisen D."/>
            <person name="Proux-Wera E."/>
            <person name="Oheigeartaigh S.S."/>
            <person name="Byrne K.P."/>
            <person name="Wolfe K.H."/>
        </authorList>
    </citation>
    <scope>NUCLEOTIDE SEQUENCE [LARGE SCALE GENOMIC DNA]</scope>
    <source>
        <strain evidence="4">ATCC 24235 / CBS 4417 / NBRC 1672 / NRRL Y-8282 / UCD 70-5</strain>
    </source>
</reference>
<dbReference type="GO" id="GO:0000470">
    <property type="term" value="P:maturation of LSU-rRNA"/>
    <property type="evidence" value="ECO:0007669"/>
    <property type="project" value="EnsemblFungi"/>
</dbReference>
<dbReference type="PANTHER" id="PTHR22306:SF2">
    <property type="entry name" value="CHROMOSOME 7 OPEN READING FRAME 50"/>
    <property type="match status" value="1"/>
</dbReference>
<dbReference type="STRING" id="1071381.G8C1N8"/>
<gene>
    <name evidence="3" type="primary">TPHA0O00970</name>
    <name evidence="3" type="ordered locus">TPHA_0O00970</name>
</gene>
<feature type="compositionally biased region" description="Basic and acidic residues" evidence="1">
    <location>
        <begin position="215"/>
        <end position="228"/>
    </location>
</feature>
<dbReference type="KEGG" id="tpf:TPHA_0O00970"/>
<dbReference type="GO" id="GO:0005730">
    <property type="term" value="C:nucleolus"/>
    <property type="evidence" value="ECO:0007669"/>
    <property type="project" value="EnsemblFungi"/>
</dbReference>
<dbReference type="PANTHER" id="PTHR22306">
    <property type="entry name" value="CHROMOSOME 7 OPEN READING FRAME 50"/>
    <property type="match status" value="1"/>
</dbReference>
<dbReference type="OMA" id="ISKWNTQ"/>
<evidence type="ECO:0000259" key="2">
    <source>
        <dbReference type="Pfam" id="PF10180"/>
    </source>
</evidence>
<feature type="region of interest" description="Disordered" evidence="1">
    <location>
        <begin position="58"/>
        <end position="83"/>
    </location>
</feature>
<dbReference type="OrthoDB" id="10261563at2759"/>
<organism evidence="3 4">
    <name type="scientific">Tetrapisispora phaffii (strain ATCC 24235 / CBS 4417 / NBRC 1672 / NRRL Y-8282 / UCD 70-5)</name>
    <name type="common">Yeast</name>
    <name type="synonym">Fabospora phaffii</name>
    <dbReference type="NCBI Taxonomy" id="1071381"/>
    <lineage>
        <taxon>Eukaryota</taxon>
        <taxon>Fungi</taxon>
        <taxon>Dikarya</taxon>
        <taxon>Ascomycota</taxon>
        <taxon>Saccharomycotina</taxon>
        <taxon>Saccharomycetes</taxon>
        <taxon>Saccharomycetales</taxon>
        <taxon>Saccharomycetaceae</taxon>
        <taxon>Tetrapisispora</taxon>
    </lineage>
</organism>
<evidence type="ECO:0000313" key="4">
    <source>
        <dbReference type="Proteomes" id="UP000005666"/>
    </source>
</evidence>
<dbReference type="Proteomes" id="UP000005666">
    <property type="component" value="Chromosome 15"/>
</dbReference>
<dbReference type="GO" id="GO:0003723">
    <property type="term" value="F:RNA binding"/>
    <property type="evidence" value="ECO:0007669"/>
    <property type="project" value="EnsemblFungi"/>
</dbReference>
<feature type="region of interest" description="Disordered" evidence="1">
    <location>
        <begin position="209"/>
        <end position="252"/>
    </location>
</feature>